<evidence type="ECO:0008006" key="3">
    <source>
        <dbReference type="Google" id="ProtNLM"/>
    </source>
</evidence>
<organism evidence="1 2">
    <name type="scientific">candidate division WS5 bacterium</name>
    <dbReference type="NCBI Taxonomy" id="2093353"/>
    <lineage>
        <taxon>Bacteria</taxon>
        <taxon>candidate division WS5</taxon>
    </lineage>
</organism>
<gene>
    <name evidence="1" type="ORF">C4544_00325</name>
</gene>
<dbReference type="InterPro" id="IPR011990">
    <property type="entry name" value="TPR-like_helical_dom_sf"/>
</dbReference>
<dbReference type="InterPro" id="IPR019734">
    <property type="entry name" value="TPR_rpt"/>
</dbReference>
<name>A0A419DGW3_9BACT</name>
<comment type="caution">
    <text evidence="1">The sequence shown here is derived from an EMBL/GenBank/DDBJ whole genome shotgun (WGS) entry which is preliminary data.</text>
</comment>
<proteinExistence type="predicted"/>
<reference evidence="1 2" key="1">
    <citation type="journal article" date="2017" name="ISME J.">
        <title>Energy and carbon metabolisms in a deep terrestrial subsurface fluid microbial community.</title>
        <authorList>
            <person name="Momper L."/>
            <person name="Jungbluth S.P."/>
            <person name="Lee M.D."/>
            <person name="Amend J.P."/>
        </authorList>
    </citation>
    <scope>NUCLEOTIDE SEQUENCE [LARGE SCALE GENOMIC DNA]</scope>
    <source>
        <strain evidence="1">SURF_29</strain>
    </source>
</reference>
<protein>
    <recommendedName>
        <fullName evidence="3">Tetratricopeptide repeat protein</fullName>
    </recommendedName>
</protein>
<dbReference type="Proteomes" id="UP000285655">
    <property type="component" value="Unassembled WGS sequence"/>
</dbReference>
<evidence type="ECO:0000313" key="1">
    <source>
        <dbReference type="EMBL" id="RJO62332.1"/>
    </source>
</evidence>
<evidence type="ECO:0000313" key="2">
    <source>
        <dbReference type="Proteomes" id="UP000285655"/>
    </source>
</evidence>
<dbReference type="SUPFAM" id="SSF48452">
    <property type="entry name" value="TPR-like"/>
    <property type="match status" value="1"/>
</dbReference>
<dbReference type="Pfam" id="PF13181">
    <property type="entry name" value="TPR_8"/>
    <property type="match status" value="1"/>
</dbReference>
<dbReference type="AlphaFoldDB" id="A0A419DGW3"/>
<dbReference type="EMBL" id="QZJW01000002">
    <property type="protein sequence ID" value="RJO62332.1"/>
    <property type="molecule type" value="Genomic_DNA"/>
</dbReference>
<dbReference type="Gene3D" id="1.25.40.10">
    <property type="entry name" value="Tetratricopeptide repeat domain"/>
    <property type="match status" value="2"/>
</dbReference>
<accession>A0A419DGW3</accession>
<sequence length="273" mass="30944">MKNKRTILIALLIISLFFGYLLWANQRADYYSQISRLPASEASETNDTQKRVLALEKSVQLWPKTENILTLADLYISIGRNDLAKEIMVGRGDPRILNKLGNLYLGENKIEGAEKAFIKAKNKKINPESLKGLILVVLKKGDRGEVENYLNQLSDLDPNSAGCYSAFAYLNDFNKSKKAFAKAKSCNLYGIDKYFSTYNEAQNPLYLRLEAANLYYSTNYLNLAEKDILALIKEKDNYRDAHILASKIYEKSGDKAKADEYKQKALKIDPVSL</sequence>